<keyword evidence="1" id="KW-1133">Transmembrane helix</keyword>
<evidence type="ECO:0000256" key="1">
    <source>
        <dbReference type="SAM" id="Phobius"/>
    </source>
</evidence>
<reference evidence="2" key="1">
    <citation type="submission" date="2020-05" db="EMBL/GenBank/DDBJ databases">
        <authorList>
            <person name="Chiriac C."/>
            <person name="Salcher M."/>
            <person name="Ghai R."/>
            <person name="Kavagutti S V."/>
        </authorList>
    </citation>
    <scope>NUCLEOTIDE SEQUENCE</scope>
</reference>
<keyword evidence="1" id="KW-0812">Transmembrane</keyword>
<accession>A0A6J7DF07</accession>
<keyword evidence="1" id="KW-0472">Membrane</keyword>
<dbReference type="InterPro" id="IPR025443">
    <property type="entry name" value="DUF4307"/>
</dbReference>
<proteinExistence type="predicted"/>
<organism evidence="2">
    <name type="scientific">freshwater metagenome</name>
    <dbReference type="NCBI Taxonomy" id="449393"/>
    <lineage>
        <taxon>unclassified sequences</taxon>
        <taxon>metagenomes</taxon>
        <taxon>ecological metagenomes</taxon>
    </lineage>
</organism>
<evidence type="ECO:0000313" key="2">
    <source>
        <dbReference type="EMBL" id="CAB4867009.1"/>
    </source>
</evidence>
<sequence>MPSPFRKDQLSPAMVRRYGLDRTPWGTYALVLGLVIAFAATLGWVTVSVQTGVKVRVIAWDDSAPDHVTLQYEVQRERGAALECALRAQDRTHVDVGYAIAQLPAGADSVQASYSLATLAPAFTVEVLGCAPTGQLRVPDPAFPPSVAAPSQPYAP</sequence>
<protein>
    <submittedName>
        <fullName evidence="2">Unannotated protein</fullName>
    </submittedName>
</protein>
<dbReference type="AlphaFoldDB" id="A0A6J7DF07"/>
<feature type="transmembrane region" description="Helical" evidence="1">
    <location>
        <begin position="25"/>
        <end position="47"/>
    </location>
</feature>
<name>A0A6J7DF07_9ZZZZ</name>
<gene>
    <name evidence="2" type="ORF">UFOPK3402_00503</name>
</gene>
<dbReference type="EMBL" id="CAFBLS010000042">
    <property type="protein sequence ID" value="CAB4867009.1"/>
    <property type="molecule type" value="Genomic_DNA"/>
</dbReference>
<dbReference type="Pfam" id="PF14155">
    <property type="entry name" value="DUF4307"/>
    <property type="match status" value="1"/>
</dbReference>